<protein>
    <recommendedName>
        <fullName evidence="4">Release factor glutamine methyltransferase</fullName>
        <shortName evidence="4">RF MTase</shortName>
        <ecNumber evidence="4">2.1.1.297</ecNumber>
    </recommendedName>
    <alternativeName>
        <fullName evidence="4">N5-glutamine methyltransferase PrmC</fullName>
    </alternativeName>
    <alternativeName>
        <fullName evidence="4">Protein-(glutamine-N5) MTase PrmC</fullName>
    </alternativeName>
    <alternativeName>
        <fullName evidence="4">Protein-glutamine N-methyltransferase PrmC</fullName>
    </alternativeName>
</protein>
<keyword evidence="2 4" id="KW-0808">Transferase</keyword>
<dbReference type="HAMAP" id="MF_02126">
    <property type="entry name" value="RF_methyltr_PrmC"/>
    <property type="match status" value="1"/>
</dbReference>
<dbReference type="SUPFAM" id="SSF53335">
    <property type="entry name" value="S-adenosyl-L-methionine-dependent methyltransferases"/>
    <property type="match status" value="1"/>
</dbReference>
<dbReference type="InterPro" id="IPR007848">
    <property type="entry name" value="Small_mtfrase_dom"/>
</dbReference>
<name>K9YYB8_DACS8</name>
<sequence length="293" mass="32944">MVSGSELARWREKSRKSAIEFSIPPQEVDWLLESLTDLTPLSLRLETYKTASEISLRVSWTELTQLWEKRLKERVPVQYLVGETPWRDFTLKVSPAVLIPRPETEMILEIILDHADERLKTGHWIDLGTGSGAIALSLAKALPQATIHAVDHSLQALAIAKENAQSLNLANRIQFYQGSWFSPLQHLEGKISVMVSNPPYIPTATLDTLQPEVMQHEPKTALDGGKDGLDAIRHLIDTAPPFLHFGGLWLIEMEARQGKIVQQLLEENGNYHQIKIIKDGAGIERFALARQGR</sequence>
<dbReference type="HOGENOM" id="CLU_018398_3_1_3"/>
<gene>
    <name evidence="4" type="primary">prmC</name>
    <name evidence="6" type="ORF">Dacsa_2939</name>
</gene>
<dbReference type="PROSITE" id="PS00092">
    <property type="entry name" value="N6_MTASE"/>
    <property type="match status" value="1"/>
</dbReference>
<proteinExistence type="inferred from homology"/>
<comment type="function">
    <text evidence="4">Methylates the class 1 translation termination release factors RF1/PrfA and RF2/PrfB on the glutamine residue of the universally conserved GGQ motif.</text>
</comment>
<keyword evidence="7" id="KW-1185">Reference proteome</keyword>
<dbReference type="EC" id="2.1.1.297" evidence="4"/>
<dbReference type="GO" id="GO:0102559">
    <property type="term" value="F:peptide chain release factor N(5)-glutamine methyltransferase activity"/>
    <property type="evidence" value="ECO:0007669"/>
    <property type="project" value="UniProtKB-EC"/>
</dbReference>
<dbReference type="Pfam" id="PF05175">
    <property type="entry name" value="MTS"/>
    <property type="match status" value="1"/>
</dbReference>
<accession>K9YYB8</accession>
<dbReference type="AlphaFoldDB" id="K9YYB8"/>
<dbReference type="Gene3D" id="3.40.50.150">
    <property type="entry name" value="Vaccinia Virus protein VP39"/>
    <property type="match status" value="1"/>
</dbReference>
<evidence type="ECO:0000259" key="5">
    <source>
        <dbReference type="Pfam" id="PF05175"/>
    </source>
</evidence>
<evidence type="ECO:0000256" key="1">
    <source>
        <dbReference type="ARBA" id="ARBA00022603"/>
    </source>
</evidence>
<feature type="binding site" evidence="4">
    <location>
        <begin position="128"/>
        <end position="132"/>
    </location>
    <ligand>
        <name>S-adenosyl-L-methionine</name>
        <dbReference type="ChEBI" id="CHEBI:59789"/>
    </ligand>
</feature>
<dbReference type="GO" id="GO:0032259">
    <property type="term" value="P:methylation"/>
    <property type="evidence" value="ECO:0007669"/>
    <property type="project" value="UniProtKB-KW"/>
</dbReference>
<dbReference type="STRING" id="13035.Dacsa_2939"/>
<dbReference type="GO" id="GO:0003676">
    <property type="term" value="F:nucleic acid binding"/>
    <property type="evidence" value="ECO:0007669"/>
    <property type="project" value="InterPro"/>
</dbReference>
<dbReference type="KEGG" id="dsl:Dacsa_2939"/>
<dbReference type="NCBIfam" id="TIGR00536">
    <property type="entry name" value="hemK_fam"/>
    <property type="match status" value="1"/>
</dbReference>
<dbReference type="eggNOG" id="COG2890">
    <property type="taxonomic scope" value="Bacteria"/>
</dbReference>
<dbReference type="InterPro" id="IPR029063">
    <property type="entry name" value="SAM-dependent_MTases_sf"/>
</dbReference>
<comment type="catalytic activity">
    <reaction evidence="4">
        <text>L-glutaminyl-[peptide chain release factor] + S-adenosyl-L-methionine = N(5)-methyl-L-glutaminyl-[peptide chain release factor] + S-adenosyl-L-homocysteine + H(+)</text>
        <dbReference type="Rhea" id="RHEA:42896"/>
        <dbReference type="Rhea" id="RHEA-COMP:10271"/>
        <dbReference type="Rhea" id="RHEA-COMP:10272"/>
        <dbReference type="ChEBI" id="CHEBI:15378"/>
        <dbReference type="ChEBI" id="CHEBI:30011"/>
        <dbReference type="ChEBI" id="CHEBI:57856"/>
        <dbReference type="ChEBI" id="CHEBI:59789"/>
        <dbReference type="ChEBI" id="CHEBI:61891"/>
        <dbReference type="EC" id="2.1.1.297"/>
    </reaction>
</comment>
<comment type="similarity">
    <text evidence="4">Belongs to the protein N5-glutamine methyltransferase family. PrmC subfamily.</text>
</comment>
<feature type="binding site" evidence="4">
    <location>
        <begin position="197"/>
        <end position="200"/>
    </location>
    <ligand>
        <name>substrate</name>
    </ligand>
</feature>
<dbReference type="InterPro" id="IPR004556">
    <property type="entry name" value="HemK-like"/>
</dbReference>
<dbReference type="NCBIfam" id="TIGR03534">
    <property type="entry name" value="RF_mod_PrmC"/>
    <property type="match status" value="1"/>
</dbReference>
<evidence type="ECO:0000313" key="6">
    <source>
        <dbReference type="EMBL" id="AFZ51492.1"/>
    </source>
</evidence>
<feature type="binding site" evidence="4">
    <location>
        <position position="180"/>
    </location>
    <ligand>
        <name>S-adenosyl-L-methionine</name>
        <dbReference type="ChEBI" id="CHEBI:59789"/>
    </ligand>
</feature>
<reference evidence="6" key="1">
    <citation type="submission" date="2012-04" db="EMBL/GenBank/DDBJ databases">
        <title>Finished genome of Dactylococcopsis salina PCC 8305.</title>
        <authorList>
            <consortium name="US DOE Joint Genome Institute"/>
            <person name="Gugger M."/>
            <person name="Coursin T."/>
            <person name="Rippka R."/>
            <person name="Tandeau De Marsac N."/>
            <person name="Huntemann M."/>
            <person name="Wei C.-L."/>
            <person name="Han J."/>
            <person name="Detter J.C."/>
            <person name="Han C."/>
            <person name="Tapia R."/>
            <person name="Daligault H."/>
            <person name="Chen A."/>
            <person name="Krypides N."/>
            <person name="Mavromatis K."/>
            <person name="Markowitz V."/>
            <person name="Szeto E."/>
            <person name="Ivanova N."/>
            <person name="Ovchinnikova G."/>
            <person name="Pagani I."/>
            <person name="Pati A."/>
            <person name="Goodwin L."/>
            <person name="Peters L."/>
            <person name="Pitluck S."/>
            <person name="Woyke T."/>
            <person name="Kerfeld C."/>
        </authorList>
    </citation>
    <scope>NUCLEOTIDE SEQUENCE [LARGE SCALE GENOMIC DNA]</scope>
    <source>
        <strain evidence="6">PCC 8305</strain>
    </source>
</reference>
<dbReference type="Proteomes" id="UP000010482">
    <property type="component" value="Chromosome"/>
</dbReference>
<evidence type="ECO:0000256" key="4">
    <source>
        <dbReference type="HAMAP-Rule" id="MF_02126"/>
    </source>
</evidence>
<evidence type="ECO:0000256" key="2">
    <source>
        <dbReference type="ARBA" id="ARBA00022679"/>
    </source>
</evidence>
<dbReference type="RefSeq" id="WP_015230472.1">
    <property type="nucleotide sequence ID" value="NC_019780.1"/>
</dbReference>
<keyword evidence="3 4" id="KW-0949">S-adenosyl-L-methionine</keyword>
<dbReference type="InterPro" id="IPR002052">
    <property type="entry name" value="DNA_methylase_N6_adenine_CS"/>
</dbReference>
<dbReference type="CDD" id="cd02440">
    <property type="entry name" value="AdoMet_MTases"/>
    <property type="match status" value="1"/>
</dbReference>
<feature type="binding site" evidence="4">
    <location>
        <position position="197"/>
    </location>
    <ligand>
        <name>S-adenosyl-L-methionine</name>
        <dbReference type="ChEBI" id="CHEBI:59789"/>
    </ligand>
</feature>
<feature type="domain" description="Methyltransferase small" evidence="5">
    <location>
        <begin position="110"/>
        <end position="204"/>
    </location>
</feature>
<dbReference type="InterPro" id="IPR019874">
    <property type="entry name" value="RF_methyltr_PrmC"/>
</dbReference>
<dbReference type="PATRIC" id="fig|13035.3.peg.3349"/>
<evidence type="ECO:0000313" key="7">
    <source>
        <dbReference type="Proteomes" id="UP000010482"/>
    </source>
</evidence>
<dbReference type="PANTHER" id="PTHR47441">
    <property type="match status" value="1"/>
</dbReference>
<dbReference type="EMBL" id="CP003944">
    <property type="protein sequence ID" value="AFZ51492.1"/>
    <property type="molecule type" value="Genomic_DNA"/>
</dbReference>
<evidence type="ECO:0000256" key="3">
    <source>
        <dbReference type="ARBA" id="ARBA00022691"/>
    </source>
</evidence>
<dbReference type="OrthoDB" id="9800643at2"/>
<organism evidence="6 7">
    <name type="scientific">Dactylococcopsis salina (strain PCC 8305)</name>
    <name type="common">Myxobactron salinum</name>
    <dbReference type="NCBI Taxonomy" id="13035"/>
    <lineage>
        <taxon>Bacteria</taxon>
        <taxon>Bacillati</taxon>
        <taxon>Cyanobacteriota</taxon>
        <taxon>Cyanophyceae</taxon>
        <taxon>Nodosilineales</taxon>
        <taxon>Cymatolegaceae</taxon>
        <taxon>Dactylococcopsis</taxon>
    </lineage>
</organism>
<keyword evidence="1 4" id="KW-0489">Methyltransferase</keyword>
<dbReference type="PANTHER" id="PTHR47441:SF3">
    <property type="entry name" value="RELEASE FACTOR GLUTAMINE METHYLTRANSFERASE"/>
    <property type="match status" value="1"/>
</dbReference>
<dbReference type="InterPro" id="IPR052663">
    <property type="entry name" value="RF_glutamine_MTase_cyano"/>
</dbReference>
<feature type="binding site" evidence="4">
    <location>
        <position position="151"/>
    </location>
    <ligand>
        <name>S-adenosyl-L-methionine</name>
        <dbReference type="ChEBI" id="CHEBI:59789"/>
    </ligand>
</feature>